<dbReference type="Proteomes" id="UP000507470">
    <property type="component" value="Unassembled WGS sequence"/>
</dbReference>
<keyword evidence="3" id="KW-1185">Reference proteome</keyword>
<gene>
    <name evidence="2" type="ORF">MCOR_15193</name>
</gene>
<organism evidence="2 3">
    <name type="scientific">Mytilus coruscus</name>
    <name type="common">Sea mussel</name>
    <dbReference type="NCBI Taxonomy" id="42192"/>
    <lineage>
        <taxon>Eukaryota</taxon>
        <taxon>Metazoa</taxon>
        <taxon>Spiralia</taxon>
        <taxon>Lophotrochozoa</taxon>
        <taxon>Mollusca</taxon>
        <taxon>Bivalvia</taxon>
        <taxon>Autobranchia</taxon>
        <taxon>Pteriomorphia</taxon>
        <taxon>Mytilida</taxon>
        <taxon>Mytiloidea</taxon>
        <taxon>Mytilidae</taxon>
        <taxon>Mytilinae</taxon>
        <taxon>Mytilus</taxon>
    </lineage>
</organism>
<sequence length="151" mass="17111">MNFTPPDKFAEEWKKRISDISNSEVKTSIMIAIGVAIITFLVVLFFGVWKLRTKDMLAPSVSDSHWCSYYNISFGVVLFFGAHSNGQTFLVVLFFGVNWKKVGCITVDMLAPSVNDSHWCSYYNIPGSSVLWSMETEDKSFAKPDWDAEKT</sequence>
<keyword evidence="1" id="KW-1133">Transmembrane helix</keyword>
<dbReference type="AlphaFoldDB" id="A0A6J8B919"/>
<name>A0A6J8B919_MYTCO</name>
<feature type="transmembrane region" description="Helical" evidence="1">
    <location>
        <begin position="29"/>
        <end position="49"/>
    </location>
</feature>
<accession>A0A6J8B919</accession>
<evidence type="ECO:0000313" key="3">
    <source>
        <dbReference type="Proteomes" id="UP000507470"/>
    </source>
</evidence>
<keyword evidence="1" id="KW-0472">Membrane</keyword>
<proteinExistence type="predicted"/>
<evidence type="ECO:0000313" key="2">
    <source>
        <dbReference type="EMBL" id="CAC5379099.1"/>
    </source>
</evidence>
<evidence type="ECO:0000256" key="1">
    <source>
        <dbReference type="SAM" id="Phobius"/>
    </source>
</evidence>
<feature type="transmembrane region" description="Helical" evidence="1">
    <location>
        <begin position="69"/>
        <end position="95"/>
    </location>
</feature>
<dbReference type="EMBL" id="CACVKT020002619">
    <property type="protein sequence ID" value="CAC5379099.1"/>
    <property type="molecule type" value="Genomic_DNA"/>
</dbReference>
<protein>
    <submittedName>
        <fullName evidence="2">Uncharacterized protein</fullName>
    </submittedName>
</protein>
<keyword evidence="1" id="KW-0812">Transmembrane</keyword>
<reference evidence="2 3" key="1">
    <citation type="submission" date="2020-06" db="EMBL/GenBank/DDBJ databases">
        <authorList>
            <person name="Li R."/>
            <person name="Bekaert M."/>
        </authorList>
    </citation>
    <scope>NUCLEOTIDE SEQUENCE [LARGE SCALE GENOMIC DNA]</scope>
    <source>
        <strain evidence="3">wild</strain>
    </source>
</reference>